<proteinExistence type="predicted"/>
<evidence type="ECO:0000313" key="4">
    <source>
        <dbReference type="EMBL" id="MDE8696635.1"/>
    </source>
</evidence>
<dbReference type="AlphaFoldDB" id="A0AAW6MC93"/>
<dbReference type="EMBL" id="JARFID010000029">
    <property type="protein sequence ID" value="MDE8696635.1"/>
    <property type="molecule type" value="Genomic_DNA"/>
</dbReference>
<accession>A0AAW6MC93</accession>
<dbReference type="Pfam" id="PF13568">
    <property type="entry name" value="OMP_b-brl_2"/>
    <property type="match status" value="1"/>
</dbReference>
<comment type="caution">
    <text evidence="4">The sequence shown here is derived from an EMBL/GenBank/DDBJ whole genome shotgun (WGS) entry which is preliminary data.</text>
</comment>
<reference evidence="4" key="1">
    <citation type="submission" date="2023-03" db="EMBL/GenBank/DDBJ databases">
        <title>DFI Biobank Strains.</title>
        <authorList>
            <person name="Mostad J."/>
            <person name="Paddock L."/>
            <person name="Medina S."/>
            <person name="Waligurski E."/>
            <person name="Barat B."/>
            <person name="Smith R."/>
            <person name="Burgo V."/>
            <person name="Metcalfe C."/>
            <person name="Woodson C."/>
            <person name="Sundararajan A."/>
            <person name="Ramaswamy R."/>
            <person name="Lin H."/>
            <person name="Pamer E.G."/>
        </authorList>
    </citation>
    <scope>NUCLEOTIDE SEQUENCE</scope>
    <source>
        <strain evidence="4">DFI.9.5</strain>
    </source>
</reference>
<evidence type="ECO:0000256" key="1">
    <source>
        <dbReference type="SAM" id="MobiDB-lite"/>
    </source>
</evidence>
<feature type="compositionally biased region" description="Basic and acidic residues" evidence="1">
    <location>
        <begin position="142"/>
        <end position="155"/>
    </location>
</feature>
<gene>
    <name evidence="4" type="ORF">PZH42_21240</name>
</gene>
<evidence type="ECO:0000256" key="2">
    <source>
        <dbReference type="SAM" id="Phobius"/>
    </source>
</evidence>
<feature type="region of interest" description="Disordered" evidence="1">
    <location>
        <begin position="129"/>
        <end position="162"/>
    </location>
</feature>
<dbReference type="InterPro" id="IPR011250">
    <property type="entry name" value="OMP/PagP_B-barrel"/>
</dbReference>
<dbReference type="SUPFAM" id="SSF56925">
    <property type="entry name" value="OMPA-like"/>
    <property type="match status" value="1"/>
</dbReference>
<protein>
    <submittedName>
        <fullName evidence="4">Outer membrane beta-barrel protein</fullName>
    </submittedName>
</protein>
<organism evidence="4 5">
    <name type="scientific">Bacteroides cellulosilyticus</name>
    <dbReference type="NCBI Taxonomy" id="246787"/>
    <lineage>
        <taxon>Bacteria</taxon>
        <taxon>Pseudomonadati</taxon>
        <taxon>Bacteroidota</taxon>
        <taxon>Bacteroidia</taxon>
        <taxon>Bacteroidales</taxon>
        <taxon>Bacteroidaceae</taxon>
        <taxon>Bacteroides</taxon>
    </lineage>
</organism>
<keyword evidence="2" id="KW-0812">Transmembrane</keyword>
<evidence type="ECO:0000259" key="3">
    <source>
        <dbReference type="Pfam" id="PF13568"/>
    </source>
</evidence>
<dbReference type="GeneID" id="69482054"/>
<dbReference type="Proteomes" id="UP001221924">
    <property type="component" value="Unassembled WGS sequence"/>
</dbReference>
<dbReference type="InterPro" id="IPR025665">
    <property type="entry name" value="Beta-barrel_OMP_2"/>
</dbReference>
<dbReference type="RefSeq" id="WP_149934073.1">
    <property type="nucleotide sequence ID" value="NZ_CAXKYC010000018.1"/>
</dbReference>
<sequence length="405" mass="44770">MSDFDLIEYLRKEEEHFLPEPPEELWNGIVDNLPTKSQHRIVPLWLRYCGAAACIALLMGIGSLFFNTPIPNDQLPQIAKRSIGKSIDTPKPQVTTPGVITTTQAIRLADTGKSPLQVVANDDTITHDEEPIQGEQVLPSNGKEERKNGKDEKKTDNKRKRGGYNDLWIADRMVTKSKSRKSASVSLYAGNIMANNTSTQDNFTLIGSGPGEPSDGNTPYDDIFELNQGMDAETKKHYKLPVRTGIRVSVPLTEALAVESGITYTLLSSSMESGSKENYYHTEQTLHYVGIPLKLRYKLWNSKRIGIYVSGGGMVEKCVSGKAKTKFVIGGSKNSIEEQKVSEKPLQLSATLSAGIEANIAKNTCLFIEPGASYYIDNHSSVDNVYKDKPFNLDLNIGIRININK</sequence>
<keyword evidence="2" id="KW-1133">Transmembrane helix</keyword>
<evidence type="ECO:0000313" key="5">
    <source>
        <dbReference type="Proteomes" id="UP001221924"/>
    </source>
</evidence>
<feature type="domain" description="Outer membrane protein beta-barrel" evidence="3">
    <location>
        <begin position="231"/>
        <end position="359"/>
    </location>
</feature>
<name>A0AAW6MC93_9BACE</name>
<feature type="transmembrane region" description="Helical" evidence="2">
    <location>
        <begin position="45"/>
        <end position="66"/>
    </location>
</feature>
<keyword evidence="2" id="KW-0472">Membrane</keyword>